<name>A0ABR4JIS4_9EURO</name>
<keyword evidence="3" id="KW-1185">Reference proteome</keyword>
<accession>A0ABR4JIS4</accession>
<gene>
    <name evidence="2" type="ORF">BJY01DRAFT_250356</name>
</gene>
<feature type="signal peptide" evidence="1">
    <location>
        <begin position="1"/>
        <end position="18"/>
    </location>
</feature>
<dbReference type="EMBL" id="JBFXLU010000129">
    <property type="protein sequence ID" value="KAL2839756.1"/>
    <property type="molecule type" value="Genomic_DNA"/>
</dbReference>
<organism evidence="2 3">
    <name type="scientific">Aspergillus pseudoustus</name>
    <dbReference type="NCBI Taxonomy" id="1810923"/>
    <lineage>
        <taxon>Eukaryota</taxon>
        <taxon>Fungi</taxon>
        <taxon>Dikarya</taxon>
        <taxon>Ascomycota</taxon>
        <taxon>Pezizomycotina</taxon>
        <taxon>Eurotiomycetes</taxon>
        <taxon>Eurotiomycetidae</taxon>
        <taxon>Eurotiales</taxon>
        <taxon>Aspergillaceae</taxon>
        <taxon>Aspergillus</taxon>
        <taxon>Aspergillus subgen. Nidulantes</taxon>
    </lineage>
</organism>
<evidence type="ECO:0000256" key="1">
    <source>
        <dbReference type="SAM" id="SignalP"/>
    </source>
</evidence>
<feature type="chain" id="PRO_5045359863" evidence="1">
    <location>
        <begin position="19"/>
        <end position="64"/>
    </location>
</feature>
<keyword evidence="1" id="KW-0732">Signal</keyword>
<evidence type="ECO:0000313" key="2">
    <source>
        <dbReference type="EMBL" id="KAL2839756.1"/>
    </source>
</evidence>
<comment type="caution">
    <text evidence="2">The sequence shown here is derived from an EMBL/GenBank/DDBJ whole genome shotgun (WGS) entry which is preliminary data.</text>
</comment>
<dbReference type="Proteomes" id="UP001610446">
    <property type="component" value="Unassembled WGS sequence"/>
</dbReference>
<sequence length="64" mass="6953">MRCSLWAALGLCASSALAVGPDDLYDIAVVQITALGQQVTDVKNPRENECVAYDSLYALPYYII</sequence>
<proteinExistence type="predicted"/>
<evidence type="ECO:0000313" key="3">
    <source>
        <dbReference type="Proteomes" id="UP001610446"/>
    </source>
</evidence>
<reference evidence="2 3" key="1">
    <citation type="submission" date="2024-07" db="EMBL/GenBank/DDBJ databases">
        <title>Section-level genome sequencing and comparative genomics of Aspergillus sections Usti and Cavernicolus.</title>
        <authorList>
            <consortium name="Lawrence Berkeley National Laboratory"/>
            <person name="Nybo J.L."/>
            <person name="Vesth T.C."/>
            <person name="Theobald S."/>
            <person name="Frisvad J.C."/>
            <person name="Larsen T.O."/>
            <person name="Kjaerboelling I."/>
            <person name="Rothschild-Mancinelli K."/>
            <person name="Lyhne E.K."/>
            <person name="Kogle M.E."/>
            <person name="Barry K."/>
            <person name="Clum A."/>
            <person name="Na H."/>
            <person name="Ledsgaard L."/>
            <person name="Lin J."/>
            <person name="Lipzen A."/>
            <person name="Kuo A."/>
            <person name="Riley R."/>
            <person name="Mondo S."/>
            <person name="Labutti K."/>
            <person name="Haridas S."/>
            <person name="Pangalinan J."/>
            <person name="Salamov A.A."/>
            <person name="Simmons B.A."/>
            <person name="Magnuson J.K."/>
            <person name="Chen J."/>
            <person name="Drula E."/>
            <person name="Henrissat B."/>
            <person name="Wiebenga A."/>
            <person name="Lubbers R.J."/>
            <person name="Gomes A.C."/>
            <person name="Makela M.R."/>
            <person name="Stajich J."/>
            <person name="Grigoriev I.V."/>
            <person name="Mortensen U.H."/>
            <person name="De Vries R.P."/>
            <person name="Baker S.E."/>
            <person name="Andersen M.R."/>
        </authorList>
    </citation>
    <scope>NUCLEOTIDE SEQUENCE [LARGE SCALE GENOMIC DNA]</scope>
    <source>
        <strain evidence="2 3">CBS 123904</strain>
    </source>
</reference>
<protein>
    <submittedName>
        <fullName evidence="2">Uncharacterized protein</fullName>
    </submittedName>
</protein>